<organism evidence="2 3">
    <name type="scientific">Clostridium scatologenes</name>
    <dbReference type="NCBI Taxonomy" id="1548"/>
    <lineage>
        <taxon>Bacteria</taxon>
        <taxon>Bacillati</taxon>
        <taxon>Bacillota</taxon>
        <taxon>Clostridia</taxon>
        <taxon>Eubacteriales</taxon>
        <taxon>Clostridiaceae</taxon>
        <taxon>Clostridium</taxon>
    </lineage>
</organism>
<dbReference type="RefSeq" id="WP_029162615.1">
    <property type="nucleotide sequence ID" value="NZ_CP009933.1"/>
</dbReference>
<dbReference type="Gene3D" id="3.10.450.50">
    <property type="match status" value="1"/>
</dbReference>
<protein>
    <recommendedName>
        <fullName evidence="1">SnoaL-like domain-containing protein</fullName>
    </recommendedName>
</protein>
<evidence type="ECO:0000313" key="3">
    <source>
        <dbReference type="Proteomes" id="UP000033115"/>
    </source>
</evidence>
<dbReference type="Proteomes" id="UP000033115">
    <property type="component" value="Chromosome"/>
</dbReference>
<evidence type="ECO:0000313" key="2">
    <source>
        <dbReference type="EMBL" id="AKA70412.1"/>
    </source>
</evidence>
<dbReference type="PIRSF" id="PIRSF030561">
    <property type="entry name" value="UCP030561"/>
    <property type="match status" value="1"/>
</dbReference>
<dbReference type="EMBL" id="CP009933">
    <property type="protein sequence ID" value="AKA70412.1"/>
    <property type="molecule type" value="Genomic_DNA"/>
</dbReference>
<feature type="domain" description="SnoaL-like" evidence="1">
    <location>
        <begin position="7"/>
        <end position="105"/>
    </location>
</feature>
<keyword evidence="3" id="KW-1185">Reference proteome</keyword>
<dbReference type="HOGENOM" id="CLU_135625_2_0_9"/>
<dbReference type="InterPro" id="IPR037401">
    <property type="entry name" value="SnoaL-like"/>
</dbReference>
<dbReference type="KEGG" id="csq:CSCA_3287"/>
<dbReference type="InterPro" id="IPR032710">
    <property type="entry name" value="NTF2-like_dom_sf"/>
</dbReference>
<dbReference type="Pfam" id="PF12680">
    <property type="entry name" value="SnoaL_2"/>
    <property type="match status" value="1"/>
</dbReference>
<gene>
    <name evidence="2" type="ORF">CSCA_3287</name>
</gene>
<dbReference type="InterPro" id="IPR008317">
    <property type="entry name" value="UCP030561"/>
</dbReference>
<name>A0A0E3K218_CLOSL</name>
<dbReference type="SUPFAM" id="SSF54427">
    <property type="entry name" value="NTF2-like"/>
    <property type="match status" value="1"/>
</dbReference>
<accession>A0A0E3K218</accession>
<proteinExistence type="predicted"/>
<sequence>MNPEEIVQKQLEFYNKHDLEGFISTYYDDIEIYNLMNNSIMIKGKEQLKSSYQERFEVLNVHADIQNRIIIGNKVIDNEHVTGLEKDTIKKAVAIYETENNLIKRVWFVFE</sequence>
<dbReference type="AlphaFoldDB" id="A0A0E3K218"/>
<reference evidence="2 3" key="1">
    <citation type="journal article" date="2015" name="J. Biotechnol.">
        <title>Complete genome sequence of a malodorant-producing acetogen, Clostridium scatologenes ATCC 25775(T).</title>
        <authorList>
            <person name="Zhu Z."/>
            <person name="Guo T."/>
            <person name="Zheng H."/>
            <person name="Song T."/>
            <person name="Ouyang P."/>
            <person name="Xie J."/>
        </authorList>
    </citation>
    <scope>NUCLEOTIDE SEQUENCE [LARGE SCALE GENOMIC DNA]</scope>
    <source>
        <strain evidence="2 3">ATCC 25775</strain>
    </source>
</reference>
<evidence type="ECO:0000259" key="1">
    <source>
        <dbReference type="Pfam" id="PF12680"/>
    </source>
</evidence>